<evidence type="ECO:0000313" key="1">
    <source>
        <dbReference type="EMBL" id="GAG45176.1"/>
    </source>
</evidence>
<sequence length="52" mass="5992">FDADILVSYSTDYAVYVHENLNARHKPGKSAKYLEKPAREKKSELIKIIRKG</sequence>
<gene>
    <name evidence="1" type="ORF">S01H1_80100</name>
</gene>
<organism evidence="1">
    <name type="scientific">marine sediment metagenome</name>
    <dbReference type="NCBI Taxonomy" id="412755"/>
    <lineage>
        <taxon>unclassified sequences</taxon>
        <taxon>metagenomes</taxon>
        <taxon>ecological metagenomes</taxon>
    </lineage>
</organism>
<reference evidence="1" key="1">
    <citation type="journal article" date="2014" name="Front. Microbiol.">
        <title>High frequency of phylogenetically diverse reductive dehalogenase-homologous genes in deep subseafloor sedimentary metagenomes.</title>
        <authorList>
            <person name="Kawai M."/>
            <person name="Futagami T."/>
            <person name="Toyoda A."/>
            <person name="Takaki Y."/>
            <person name="Nishi S."/>
            <person name="Hori S."/>
            <person name="Arai W."/>
            <person name="Tsubouchi T."/>
            <person name="Morono Y."/>
            <person name="Uchiyama I."/>
            <person name="Ito T."/>
            <person name="Fujiyama A."/>
            <person name="Inagaki F."/>
            <person name="Takami H."/>
        </authorList>
    </citation>
    <scope>NUCLEOTIDE SEQUENCE</scope>
    <source>
        <strain evidence="1">Expedition CK06-06</strain>
    </source>
</reference>
<proteinExistence type="predicted"/>
<comment type="caution">
    <text evidence="1">The sequence shown here is derived from an EMBL/GenBank/DDBJ whole genome shotgun (WGS) entry which is preliminary data.</text>
</comment>
<name>X0Z9N5_9ZZZZ</name>
<feature type="non-terminal residue" evidence="1">
    <location>
        <position position="1"/>
    </location>
</feature>
<accession>X0Z9N5</accession>
<dbReference type="AlphaFoldDB" id="X0Z9N5"/>
<protein>
    <submittedName>
        <fullName evidence="1">Uncharacterized protein</fullName>
    </submittedName>
</protein>
<dbReference type="EMBL" id="BARS01054058">
    <property type="protein sequence ID" value="GAG45176.1"/>
    <property type="molecule type" value="Genomic_DNA"/>
</dbReference>